<reference evidence="7 8" key="1">
    <citation type="submission" date="2020-04" db="EMBL/GenBank/DDBJ databases">
        <title>Description of novel Gluconacetobacter.</title>
        <authorList>
            <person name="Sombolestani A."/>
        </authorList>
    </citation>
    <scope>NUCLEOTIDE SEQUENCE [LARGE SCALE GENOMIC DNA]</scope>
    <source>
        <strain evidence="7 8">LMG 27800</strain>
    </source>
</reference>
<evidence type="ECO:0000259" key="6">
    <source>
        <dbReference type="Pfam" id="PF00535"/>
    </source>
</evidence>
<dbReference type="Proteomes" id="UP000540556">
    <property type="component" value="Unassembled WGS sequence"/>
</dbReference>
<evidence type="ECO:0000256" key="5">
    <source>
        <dbReference type="ARBA" id="ARBA00023136"/>
    </source>
</evidence>
<dbReference type="GO" id="GO:0016757">
    <property type="term" value="F:glycosyltransferase activity"/>
    <property type="evidence" value="ECO:0007669"/>
    <property type="project" value="UniProtKB-KW"/>
</dbReference>
<evidence type="ECO:0000313" key="7">
    <source>
        <dbReference type="EMBL" id="MBB2206597.1"/>
    </source>
</evidence>
<evidence type="ECO:0000313" key="8">
    <source>
        <dbReference type="Proteomes" id="UP000540556"/>
    </source>
</evidence>
<organism evidence="7 8">
    <name type="scientific">Gluconacetobacter takamatsuzukensis</name>
    <dbReference type="NCBI Taxonomy" id="1286190"/>
    <lineage>
        <taxon>Bacteria</taxon>
        <taxon>Pseudomonadati</taxon>
        <taxon>Pseudomonadota</taxon>
        <taxon>Alphaproteobacteria</taxon>
        <taxon>Acetobacterales</taxon>
        <taxon>Acetobacteraceae</taxon>
        <taxon>Gluconacetobacter</taxon>
    </lineage>
</organism>
<dbReference type="PANTHER" id="PTHR43646:SF2">
    <property type="entry name" value="GLYCOSYLTRANSFERASE 2-LIKE DOMAIN-CONTAINING PROTEIN"/>
    <property type="match status" value="1"/>
</dbReference>
<gene>
    <name evidence="7" type="ORF">HLH27_16495</name>
</gene>
<keyword evidence="5" id="KW-0472">Membrane</keyword>
<keyword evidence="4 7" id="KW-0808">Transferase</keyword>
<dbReference type="SUPFAM" id="SSF53448">
    <property type="entry name" value="Nucleotide-diphospho-sugar transferases"/>
    <property type="match status" value="1"/>
</dbReference>
<dbReference type="InterPro" id="IPR001173">
    <property type="entry name" value="Glyco_trans_2-like"/>
</dbReference>
<keyword evidence="8" id="KW-1185">Reference proteome</keyword>
<dbReference type="PANTHER" id="PTHR43646">
    <property type="entry name" value="GLYCOSYLTRANSFERASE"/>
    <property type="match status" value="1"/>
</dbReference>
<dbReference type="Pfam" id="PF00535">
    <property type="entry name" value="Glycos_transf_2"/>
    <property type="match status" value="1"/>
</dbReference>
<name>A0A7W4KGM1_9PROT</name>
<comment type="subcellular location">
    <subcellularLocation>
        <location evidence="1">Cell membrane</location>
    </subcellularLocation>
</comment>
<feature type="domain" description="Glycosyltransferase 2-like" evidence="6">
    <location>
        <begin position="15"/>
        <end position="143"/>
    </location>
</feature>
<dbReference type="Gene3D" id="3.90.550.10">
    <property type="entry name" value="Spore Coat Polysaccharide Biosynthesis Protein SpsA, Chain A"/>
    <property type="match status" value="1"/>
</dbReference>
<dbReference type="GO" id="GO:0005886">
    <property type="term" value="C:plasma membrane"/>
    <property type="evidence" value="ECO:0007669"/>
    <property type="project" value="UniProtKB-SubCell"/>
</dbReference>
<evidence type="ECO:0000256" key="4">
    <source>
        <dbReference type="ARBA" id="ARBA00022679"/>
    </source>
</evidence>
<dbReference type="EMBL" id="JABEQK010000019">
    <property type="protein sequence ID" value="MBB2206597.1"/>
    <property type="molecule type" value="Genomic_DNA"/>
</dbReference>
<dbReference type="InterPro" id="IPR029044">
    <property type="entry name" value="Nucleotide-diphossugar_trans"/>
</dbReference>
<accession>A0A7W4KGM1</accession>
<proteinExistence type="predicted"/>
<evidence type="ECO:0000256" key="1">
    <source>
        <dbReference type="ARBA" id="ARBA00004236"/>
    </source>
</evidence>
<sequence>MPTATLPAMRPTYAIAIPARDEDRRIVPCLDACRAAMARWPQPGVIALLVNNSRDRTVARALAWARKTGAPLRLAERRFPDRAAHAGTARRAAFDLARAQLETGGYLLATDADSRPDPDWVRACLAPLEAGRAAMVCGTIALDPAEFAQLPAWVTANGAVEDHYRRTALELTSLLDPDPLNPWPFHGTISGASLAMSVAAHDRIGGAPIVPYGEDRALVRRFLDHDLPVLYSDAAHVVTSCRLKGRAPGGMADTIASRLAGGPHWCDETLEPARQTWFRAQARAHLRRAFRDHRHRDEALAEAGLSADQRRTIPAFTGFGALWAFVETASLRLARRRMSWDEMAAELPRLEVLRDEAAAAATGARIRSSGEIA</sequence>
<dbReference type="AlphaFoldDB" id="A0A7W4KGM1"/>
<protein>
    <submittedName>
        <fullName evidence="7">Glycosyltransferase family 2 protein</fullName>
    </submittedName>
</protein>
<dbReference type="RefSeq" id="WP_182951142.1">
    <property type="nucleotide sequence ID" value="NZ_JABEQK010000019.1"/>
</dbReference>
<evidence type="ECO:0000256" key="3">
    <source>
        <dbReference type="ARBA" id="ARBA00022676"/>
    </source>
</evidence>
<keyword evidence="3" id="KW-0328">Glycosyltransferase</keyword>
<comment type="caution">
    <text evidence="7">The sequence shown here is derived from an EMBL/GenBank/DDBJ whole genome shotgun (WGS) entry which is preliminary data.</text>
</comment>
<keyword evidence="2" id="KW-1003">Cell membrane</keyword>
<evidence type="ECO:0000256" key="2">
    <source>
        <dbReference type="ARBA" id="ARBA00022475"/>
    </source>
</evidence>